<keyword evidence="1" id="KW-0812">Transmembrane</keyword>
<dbReference type="InterPro" id="IPR002491">
    <property type="entry name" value="ABC_transptr_periplasmic_BD"/>
</dbReference>
<dbReference type="PANTHER" id="PTHR30535">
    <property type="entry name" value="VITAMIN B12-BINDING PROTEIN"/>
    <property type="match status" value="1"/>
</dbReference>
<dbReference type="PROSITE" id="PS50983">
    <property type="entry name" value="FE_B12_PBP"/>
    <property type="match status" value="1"/>
</dbReference>
<dbReference type="EMBL" id="DS990393">
    <property type="protein sequence ID" value="EFR47422.1"/>
    <property type="molecule type" value="Genomic_DNA"/>
</dbReference>
<keyword evidence="1" id="KW-1133">Transmembrane helix</keyword>
<keyword evidence="1" id="KW-0472">Membrane</keyword>
<dbReference type="Pfam" id="PF01497">
    <property type="entry name" value="Peripla_BP_2"/>
    <property type="match status" value="1"/>
</dbReference>
<keyword evidence="4" id="KW-1185">Reference proteome</keyword>
<evidence type="ECO:0000313" key="3">
    <source>
        <dbReference type="EMBL" id="EFR47422.1"/>
    </source>
</evidence>
<dbReference type="SUPFAM" id="SSF53807">
    <property type="entry name" value="Helical backbone' metal receptor"/>
    <property type="match status" value="1"/>
</dbReference>
<feature type="domain" description="Fe/B12 periplasmic-binding" evidence="2">
    <location>
        <begin position="45"/>
        <end position="311"/>
    </location>
</feature>
<feature type="transmembrane region" description="Helical" evidence="1">
    <location>
        <begin position="6"/>
        <end position="29"/>
    </location>
</feature>
<dbReference type="InterPro" id="IPR050902">
    <property type="entry name" value="ABC_Transporter_SBP"/>
</dbReference>
<evidence type="ECO:0000256" key="1">
    <source>
        <dbReference type="SAM" id="Phobius"/>
    </source>
</evidence>
<dbReference type="Gene3D" id="1.20.58.2180">
    <property type="match status" value="1"/>
</dbReference>
<sequence length="352" mass="40229">MCEGGAIMRFIMLYVLLSVNVFGAFPYMYKDDKGYSVEIPKKPTRIVIGGGMWPLPPVVIMLEKSAKSIVYMPKSSKNALKNSFLLDMFSEISRIPSGENENIEDLLSLKPDLFVCHSANIKLCQAMKQSKIPTIELSVNKWGYNSFETIKGWITVLAPILDVEIKAKRFLDFTQSIQDEMMKKVRAKSNNDKPKALVIHYFESDKAIWVGGIFADYLLQTSGGQNVIASQNIVKITLEDIYKLDPDIIYINNFNTLMPQDILKSPLWKPIKAIQNKRVYKFPLGSYRPFAPSVDLPILLQWLYMCNNPSEMDFDTLLHSTEVFYSTYFDLHLSKKQIMSIFSPTREAGEIR</sequence>
<protein>
    <submittedName>
        <fullName evidence="3">Periplasmic binding protein</fullName>
    </submittedName>
</protein>
<accession>A0ABN0BCQ6</accession>
<dbReference type="PANTHER" id="PTHR30535:SF34">
    <property type="entry name" value="MOLYBDATE-BINDING PROTEIN MOLA"/>
    <property type="match status" value="1"/>
</dbReference>
<evidence type="ECO:0000259" key="2">
    <source>
        <dbReference type="PROSITE" id="PS50983"/>
    </source>
</evidence>
<gene>
    <name evidence="3" type="ORF">HCCG_01970</name>
</gene>
<organism evidence="3 4">
    <name type="scientific">Helicobacter cinaedi CCUG 18818 = ATCC BAA-847</name>
    <dbReference type="NCBI Taxonomy" id="537971"/>
    <lineage>
        <taxon>Bacteria</taxon>
        <taxon>Pseudomonadati</taxon>
        <taxon>Campylobacterota</taxon>
        <taxon>Epsilonproteobacteria</taxon>
        <taxon>Campylobacterales</taxon>
        <taxon>Helicobacteraceae</taxon>
        <taxon>Helicobacter</taxon>
    </lineage>
</organism>
<name>A0ABN0BCQ6_9HELI</name>
<dbReference type="Proteomes" id="UP000005755">
    <property type="component" value="Unassembled WGS sequence"/>
</dbReference>
<reference evidence="4" key="1">
    <citation type="journal article" date="2014" name="Genome Announc.">
        <title>Draft genome sequences of six enterohepatic helicobacter species isolated from humans and one from rhesus macaques.</title>
        <authorList>
            <person name="Shen Z."/>
            <person name="Sheh A."/>
            <person name="Young S.K."/>
            <person name="Abouelliel A."/>
            <person name="Ward D.V."/>
            <person name="Earl A.M."/>
            <person name="Fox J.G."/>
        </authorList>
    </citation>
    <scope>NUCLEOTIDE SEQUENCE [LARGE SCALE GENOMIC DNA]</scope>
    <source>
        <strain evidence="4">CCUG 18818</strain>
    </source>
</reference>
<evidence type="ECO:0000313" key="4">
    <source>
        <dbReference type="Proteomes" id="UP000005755"/>
    </source>
</evidence>
<proteinExistence type="predicted"/>
<dbReference type="Gene3D" id="3.40.50.1980">
    <property type="entry name" value="Nitrogenase molybdenum iron protein domain"/>
    <property type="match status" value="2"/>
</dbReference>